<feature type="region of interest" description="Disordered" evidence="2">
    <location>
        <begin position="1"/>
        <end position="31"/>
    </location>
</feature>
<feature type="coiled-coil region" evidence="1">
    <location>
        <begin position="61"/>
        <end position="116"/>
    </location>
</feature>
<comment type="caution">
    <text evidence="3">The sequence shown here is derived from an EMBL/GenBank/DDBJ whole genome shotgun (WGS) entry which is preliminary data.</text>
</comment>
<organism evidence="3 4">
    <name type="scientific">Paecilomyces lecythidis</name>
    <dbReference type="NCBI Taxonomy" id="3004212"/>
    <lineage>
        <taxon>Eukaryota</taxon>
        <taxon>Fungi</taxon>
        <taxon>Dikarya</taxon>
        <taxon>Ascomycota</taxon>
        <taxon>Pezizomycotina</taxon>
        <taxon>Eurotiomycetes</taxon>
        <taxon>Eurotiomycetidae</taxon>
        <taxon>Eurotiales</taxon>
        <taxon>Thermoascaceae</taxon>
        <taxon>Paecilomyces</taxon>
    </lineage>
</organism>
<gene>
    <name evidence="3" type="ORF">Plec18167_000679</name>
</gene>
<dbReference type="Proteomes" id="UP001583193">
    <property type="component" value="Unassembled WGS sequence"/>
</dbReference>
<evidence type="ECO:0000256" key="2">
    <source>
        <dbReference type="SAM" id="MobiDB-lite"/>
    </source>
</evidence>
<evidence type="ECO:0000313" key="4">
    <source>
        <dbReference type="Proteomes" id="UP001583193"/>
    </source>
</evidence>
<reference evidence="3 4" key="1">
    <citation type="journal article" date="2024" name="IMA Fungus">
        <title>IMA Genome - F19 : A genome assembly and annotation guide to empower mycologists, including annotated draft genome sequences of Ceratocystis pirilliformis, Diaporthe australafricana, Fusarium ophioides, Paecilomyces lecythidis, and Sporothrix stenoceras.</title>
        <authorList>
            <person name="Aylward J."/>
            <person name="Wilson A.M."/>
            <person name="Visagie C.M."/>
            <person name="Spraker J."/>
            <person name="Barnes I."/>
            <person name="Buitendag C."/>
            <person name="Ceriani C."/>
            <person name="Del Mar Angel L."/>
            <person name="du Plessis D."/>
            <person name="Fuchs T."/>
            <person name="Gasser K."/>
            <person name="Kramer D."/>
            <person name="Li W."/>
            <person name="Munsamy K."/>
            <person name="Piso A."/>
            <person name="Price J.L."/>
            <person name="Sonnekus B."/>
            <person name="Thomas C."/>
            <person name="van der Nest A."/>
            <person name="van Dijk A."/>
            <person name="van Heerden A."/>
            <person name="van Vuuren N."/>
            <person name="Yilmaz N."/>
            <person name="Duong T.A."/>
            <person name="van der Merwe N.A."/>
            <person name="Wingfield M.J."/>
            <person name="Wingfield B.D."/>
        </authorList>
    </citation>
    <scope>NUCLEOTIDE SEQUENCE [LARGE SCALE GENOMIC DNA]</scope>
    <source>
        <strain evidence="3 4">CMW 18167</strain>
    </source>
</reference>
<sequence length="137" mass="15445">MSYQAPLSPPADSSSPQPQPVPLDSPVRTTPIHSVLPEIRVPGEPLPPHRYHPVTCIPIDAVEFRSQLQQLRKEYQSSTAALKAQEEAAKDVKQRIEDAEKKRDEVQKALDKKIKERDTELKVLSKYQEVKASEIPT</sequence>
<keyword evidence="4" id="KW-1185">Reference proteome</keyword>
<accession>A0ABR3YFD2</accession>
<evidence type="ECO:0000256" key="1">
    <source>
        <dbReference type="SAM" id="Coils"/>
    </source>
</evidence>
<keyword evidence="1" id="KW-0175">Coiled coil</keyword>
<evidence type="ECO:0000313" key="3">
    <source>
        <dbReference type="EMBL" id="KAL1886745.1"/>
    </source>
</evidence>
<proteinExistence type="predicted"/>
<protein>
    <submittedName>
        <fullName evidence="3">Uncharacterized protein</fullName>
    </submittedName>
</protein>
<name>A0ABR3YFD2_9EURO</name>
<dbReference type="EMBL" id="JAVDPF010000001">
    <property type="protein sequence ID" value="KAL1886745.1"/>
    <property type="molecule type" value="Genomic_DNA"/>
</dbReference>